<dbReference type="EMBL" id="VWXL01000052">
    <property type="protein sequence ID" value="MVB11028.1"/>
    <property type="molecule type" value="Genomic_DNA"/>
</dbReference>
<keyword evidence="1" id="KW-1133">Transmembrane helix</keyword>
<name>A0A6N8HZD3_9FIRM</name>
<feature type="transmembrane region" description="Helical" evidence="1">
    <location>
        <begin position="12"/>
        <end position="35"/>
    </location>
</feature>
<evidence type="ECO:0000313" key="2">
    <source>
        <dbReference type="EMBL" id="MVB11028.1"/>
    </source>
</evidence>
<keyword evidence="1" id="KW-0472">Membrane</keyword>
<organism evidence="2 3">
    <name type="scientific">Caproicibacter fermentans</name>
    <dbReference type="NCBI Taxonomy" id="2576756"/>
    <lineage>
        <taxon>Bacteria</taxon>
        <taxon>Bacillati</taxon>
        <taxon>Bacillota</taxon>
        <taxon>Clostridia</taxon>
        <taxon>Eubacteriales</taxon>
        <taxon>Acutalibacteraceae</taxon>
        <taxon>Caproicibacter</taxon>
    </lineage>
</organism>
<feature type="transmembrane region" description="Helical" evidence="1">
    <location>
        <begin position="124"/>
        <end position="146"/>
    </location>
</feature>
<feature type="transmembrane region" description="Helical" evidence="1">
    <location>
        <begin position="85"/>
        <end position="104"/>
    </location>
</feature>
<feature type="transmembrane region" description="Helical" evidence="1">
    <location>
        <begin position="47"/>
        <end position="73"/>
    </location>
</feature>
<comment type="caution">
    <text evidence="2">The sequence shown here is derived from an EMBL/GenBank/DDBJ whole genome shotgun (WGS) entry which is preliminary data.</text>
</comment>
<dbReference type="AlphaFoldDB" id="A0A6N8HZD3"/>
<keyword evidence="3" id="KW-1185">Reference proteome</keyword>
<dbReference type="RefSeq" id="WP_066645721.1">
    <property type="nucleotide sequence ID" value="NZ_VWXL01000052.1"/>
</dbReference>
<reference evidence="2 3" key="1">
    <citation type="submission" date="2019-09" db="EMBL/GenBank/DDBJ databases">
        <title>Genome sequence of Clostridium sp. EA1.</title>
        <authorList>
            <person name="Poehlein A."/>
            <person name="Bengelsdorf F.R."/>
            <person name="Daniel R."/>
        </authorList>
    </citation>
    <scope>NUCLEOTIDE SEQUENCE [LARGE SCALE GENOMIC DNA]</scope>
    <source>
        <strain evidence="2 3">EA1</strain>
    </source>
</reference>
<accession>A0A6N8HZD3</accession>
<gene>
    <name evidence="2" type="ORF">CAFE_17300</name>
</gene>
<evidence type="ECO:0000256" key="1">
    <source>
        <dbReference type="SAM" id="Phobius"/>
    </source>
</evidence>
<protein>
    <submittedName>
        <fullName evidence="2">Uncharacterized protein</fullName>
    </submittedName>
</protein>
<proteinExistence type="predicted"/>
<sequence length="153" mass="16483">MEYRQRETEGAPYVLGMAAGVLLIFASVLCGGFAAKLFGAFAAEEQRLVLFGVFWLLAVETVLNPGVFMLLLLSGKHREERGKPFAVLWAAVGAYTVLSVFFPISVSGVFRMEGGIPSLFFAEAAMSAAFRFAGGALMIASCAQIYKRLQGRA</sequence>
<keyword evidence="1" id="KW-0812">Transmembrane</keyword>
<evidence type="ECO:0000313" key="3">
    <source>
        <dbReference type="Proteomes" id="UP000469440"/>
    </source>
</evidence>
<dbReference type="Proteomes" id="UP000469440">
    <property type="component" value="Unassembled WGS sequence"/>
</dbReference>